<feature type="region of interest" description="Disordered" evidence="1">
    <location>
        <begin position="183"/>
        <end position="258"/>
    </location>
</feature>
<evidence type="ECO:0000313" key="3">
    <source>
        <dbReference type="Proteomes" id="UP000574690"/>
    </source>
</evidence>
<dbReference type="Proteomes" id="UP000574690">
    <property type="component" value="Unassembled WGS sequence"/>
</dbReference>
<evidence type="ECO:0000313" key="2">
    <source>
        <dbReference type="EMBL" id="NUQ87169.1"/>
    </source>
</evidence>
<feature type="compositionally biased region" description="Pro residues" evidence="1">
    <location>
        <begin position="229"/>
        <end position="240"/>
    </location>
</feature>
<comment type="caution">
    <text evidence="2">The sequence shown here is derived from an EMBL/GenBank/DDBJ whole genome shotgun (WGS) entry which is preliminary data.</text>
</comment>
<name>A0A850BZ45_9ACTN</name>
<protein>
    <recommendedName>
        <fullName evidence="4">JAB domain-containing protein</fullName>
    </recommendedName>
</protein>
<accession>A0A850BZ45</accession>
<evidence type="ECO:0008006" key="4">
    <source>
        <dbReference type="Google" id="ProtNLM"/>
    </source>
</evidence>
<organism evidence="2 3">
    <name type="scientific">Glycomyces artemisiae</name>
    <dbReference type="NCBI Taxonomy" id="1076443"/>
    <lineage>
        <taxon>Bacteria</taxon>
        <taxon>Bacillati</taxon>
        <taxon>Actinomycetota</taxon>
        <taxon>Actinomycetes</taxon>
        <taxon>Glycomycetales</taxon>
        <taxon>Glycomycetaceae</taxon>
        <taxon>Glycomyces</taxon>
    </lineage>
</organism>
<proteinExistence type="predicted"/>
<reference evidence="2 3" key="1">
    <citation type="submission" date="2020-05" db="EMBL/GenBank/DDBJ databases">
        <title>DNA-SIP metagenomic assembled genomes.</title>
        <authorList>
            <person name="Yu J."/>
        </authorList>
    </citation>
    <scope>NUCLEOTIDE SEQUENCE [LARGE SCALE GENOMIC DNA]</scope>
    <source>
        <strain evidence="2">Bin5.27</strain>
    </source>
</reference>
<feature type="compositionally biased region" description="Basic and acidic residues" evidence="1">
    <location>
        <begin position="202"/>
        <end position="211"/>
    </location>
</feature>
<dbReference type="AlphaFoldDB" id="A0A850BZ45"/>
<sequence length="361" mass="40786">MDARRALIRIYSSEIECIADETADHADIETGGSLFGLWSDGGNPTIHLATRPGPNAERHVSQFAQDPDFHWVLEQLVMHHFGIQSVGLWHSHHRLGLHELSGGDLRRARDFSRRSGRTKFSDILTYFDTHQASDRPREVCVKPHVYADATAGLQLPTQFQVIQGTSPFRAALQRLLPREYRSAFDRPRRQRPHLRLETSMAQEDRYAEDVARAVPETAPRAALSSAPETPRPLEPEPAGPPRDGTAEPEPAPSVEEQRASVFEQIQHRIEEMVTRLEIPAGVYCEVVRFHDYGTLVFRMDAPSIGIVQDIELAMSDGDLVAVRHSVRDVRSRDPQELIVTKTRNAEESLRKAIASFRKFRS</sequence>
<dbReference type="EMBL" id="JABFXE010000073">
    <property type="protein sequence ID" value="NUQ87169.1"/>
    <property type="molecule type" value="Genomic_DNA"/>
</dbReference>
<evidence type="ECO:0000256" key="1">
    <source>
        <dbReference type="SAM" id="MobiDB-lite"/>
    </source>
</evidence>
<gene>
    <name evidence="2" type="ORF">HOQ43_01700</name>
</gene>